<dbReference type="GO" id="GO:0016787">
    <property type="term" value="F:hydrolase activity"/>
    <property type="evidence" value="ECO:0007669"/>
    <property type="project" value="UniProtKB-KW"/>
</dbReference>
<organism evidence="2 3">
    <name type="scientific">Lentisphaera profundi</name>
    <dbReference type="NCBI Taxonomy" id="1658616"/>
    <lineage>
        <taxon>Bacteria</taxon>
        <taxon>Pseudomonadati</taxon>
        <taxon>Lentisphaerota</taxon>
        <taxon>Lentisphaeria</taxon>
        <taxon>Lentisphaerales</taxon>
        <taxon>Lentisphaeraceae</taxon>
        <taxon>Lentisphaera</taxon>
    </lineage>
</organism>
<evidence type="ECO:0000259" key="1">
    <source>
        <dbReference type="Pfam" id="PF00144"/>
    </source>
</evidence>
<keyword evidence="3" id="KW-1185">Reference proteome</keyword>
<gene>
    <name evidence="2" type="ORF">PQO03_02725</name>
</gene>
<evidence type="ECO:0000313" key="3">
    <source>
        <dbReference type="Proteomes" id="UP001214250"/>
    </source>
</evidence>
<dbReference type="InterPro" id="IPR050491">
    <property type="entry name" value="AmpC-like"/>
</dbReference>
<dbReference type="InterPro" id="IPR012338">
    <property type="entry name" value="Beta-lactam/transpept-like"/>
</dbReference>
<dbReference type="EMBL" id="CP117811">
    <property type="protein sequence ID" value="WDE96874.1"/>
    <property type="molecule type" value="Genomic_DNA"/>
</dbReference>
<proteinExistence type="predicted"/>
<dbReference type="Proteomes" id="UP001214250">
    <property type="component" value="Chromosome 1"/>
</dbReference>
<protein>
    <submittedName>
        <fullName evidence="2">Serine hydrolase</fullName>
    </submittedName>
</protein>
<dbReference type="SUPFAM" id="SSF56601">
    <property type="entry name" value="beta-lactamase/transpeptidase-like"/>
    <property type="match status" value="1"/>
</dbReference>
<name>A0ABY7VSZ5_9BACT</name>
<dbReference type="InterPro" id="IPR001466">
    <property type="entry name" value="Beta-lactam-related"/>
</dbReference>
<dbReference type="PANTHER" id="PTHR46825:SF9">
    <property type="entry name" value="BETA-LACTAMASE-RELATED DOMAIN-CONTAINING PROTEIN"/>
    <property type="match status" value="1"/>
</dbReference>
<reference evidence="2 3" key="1">
    <citation type="submission" date="2023-02" db="EMBL/GenBank/DDBJ databases">
        <title>Genome sequence of Lentisphaera profundi SAORIC-696.</title>
        <authorList>
            <person name="Kim e."/>
            <person name="Cho J.-C."/>
            <person name="Choi A."/>
            <person name="Kang I."/>
        </authorList>
    </citation>
    <scope>NUCLEOTIDE SEQUENCE [LARGE SCALE GENOMIC DNA]</scope>
    <source>
        <strain evidence="2 3">SAORIC-696</strain>
    </source>
</reference>
<evidence type="ECO:0000313" key="2">
    <source>
        <dbReference type="EMBL" id="WDE96874.1"/>
    </source>
</evidence>
<feature type="domain" description="Beta-lactamase-related" evidence="1">
    <location>
        <begin position="50"/>
        <end position="212"/>
    </location>
</feature>
<dbReference type="Gene3D" id="3.40.710.10">
    <property type="entry name" value="DD-peptidase/beta-lactamase superfamily"/>
    <property type="match status" value="1"/>
</dbReference>
<sequence length="323" mass="36395">MKYISVLFTLAIITLPLFGDDTVPISGKKSKKIELIDEVMLKFLKQINNCTTASISVSKKNRTIVSRSYGWLDEAKTKPAPENVIIGIASCEKPITKAAIKYFFKKKRIDLDSSLLDLLKIKAPTQNYDKRIHDITINHILDHKAGWGADPLSKIPRKIKVHNLAIDEQLSHVLSKSLVTKPGSKDAYCNFGYDLMRYILTSLSKSSPEQFFITSLPRVDNDFYSYLNPINNKNIVWNIETGGPISASSSTLCSFMDQFWLTGEERKSGRPTWVMYGSLDGSTAIMDWRSDGYNVAILFNSRGGVTHDQIRDKVNATLNLIYK</sequence>
<accession>A0ABY7VSZ5</accession>
<keyword evidence="2" id="KW-0378">Hydrolase</keyword>
<dbReference type="Pfam" id="PF00144">
    <property type="entry name" value="Beta-lactamase"/>
    <property type="match status" value="1"/>
</dbReference>
<dbReference type="PANTHER" id="PTHR46825">
    <property type="entry name" value="D-ALANYL-D-ALANINE-CARBOXYPEPTIDASE/ENDOPEPTIDASE AMPH"/>
    <property type="match status" value="1"/>
</dbReference>
<dbReference type="RefSeq" id="WP_274150939.1">
    <property type="nucleotide sequence ID" value="NZ_CP117811.1"/>
</dbReference>